<dbReference type="EMBL" id="LC202615">
    <property type="protein sequence ID" value="BBE15477.1"/>
    <property type="molecule type" value="mRNA"/>
</dbReference>
<dbReference type="Gene3D" id="1.10.630.10">
    <property type="entry name" value="Cytochrome P450"/>
    <property type="match status" value="1"/>
</dbReference>
<dbReference type="GO" id="GO:0004497">
    <property type="term" value="F:monooxygenase activity"/>
    <property type="evidence" value="ECO:0007669"/>
    <property type="project" value="UniProtKB-KW"/>
</dbReference>
<reference evidence="7" key="1">
    <citation type="journal article" date="2016" name="Planta Med.">
        <title>Discovery of genes involved in onjisaponin biosynthesis from Polygala tenuifolia.</title>
        <authorList>
            <person name="Kikuchi A."/>
            <person name="Yamamura Y."/>
            <person name="Murakami Y."/>
            <person name="Takao Y."/>
            <person name="Tatsuo Y."/>
            <person name="Kurosaki F."/>
            <person name="Lee J.B."/>
        </authorList>
    </citation>
    <scope>NUCLEOTIDE SEQUENCE</scope>
</reference>
<evidence type="ECO:0000256" key="6">
    <source>
        <dbReference type="RuleBase" id="RU000461"/>
    </source>
</evidence>
<dbReference type="InterPro" id="IPR017972">
    <property type="entry name" value="Cyt_P450_CS"/>
</dbReference>
<keyword evidence="2 5" id="KW-0479">Metal-binding</keyword>
<evidence type="ECO:0000256" key="5">
    <source>
        <dbReference type="PIRSR" id="PIRSR602401-1"/>
    </source>
</evidence>
<name>A0A455R4M7_9FABA</name>
<feature type="binding site" description="axial binding residue" evidence="5">
    <location>
        <position position="437"/>
    </location>
    <ligand>
        <name>heme</name>
        <dbReference type="ChEBI" id="CHEBI:30413"/>
    </ligand>
    <ligandPart>
        <name>Fe</name>
        <dbReference type="ChEBI" id="CHEBI:18248"/>
    </ligandPart>
</feature>
<dbReference type="SUPFAM" id="SSF48264">
    <property type="entry name" value="Cytochrome P450"/>
    <property type="match status" value="1"/>
</dbReference>
<dbReference type="Pfam" id="PF00067">
    <property type="entry name" value="p450"/>
    <property type="match status" value="1"/>
</dbReference>
<dbReference type="GO" id="GO:0016705">
    <property type="term" value="F:oxidoreductase activity, acting on paired donors, with incorporation or reduction of molecular oxygen"/>
    <property type="evidence" value="ECO:0007669"/>
    <property type="project" value="InterPro"/>
</dbReference>
<keyword evidence="4 5" id="KW-0408">Iron</keyword>
<accession>A0A455R4M7</accession>
<dbReference type="InterPro" id="IPR002401">
    <property type="entry name" value="Cyt_P450_E_grp-I"/>
</dbReference>
<dbReference type="PRINTS" id="PR00385">
    <property type="entry name" value="P450"/>
</dbReference>
<evidence type="ECO:0000256" key="4">
    <source>
        <dbReference type="ARBA" id="ARBA00023004"/>
    </source>
</evidence>
<dbReference type="GO" id="GO:0005506">
    <property type="term" value="F:iron ion binding"/>
    <property type="evidence" value="ECO:0007669"/>
    <property type="project" value="InterPro"/>
</dbReference>
<gene>
    <name evidence="7" type="primary">PtCYP13</name>
    <name evidence="7" type="synonym">CYP76Y18</name>
</gene>
<keyword evidence="5 6" id="KW-0349">Heme</keyword>
<dbReference type="GO" id="GO:0020037">
    <property type="term" value="F:heme binding"/>
    <property type="evidence" value="ECO:0007669"/>
    <property type="project" value="InterPro"/>
</dbReference>
<keyword evidence="6" id="KW-0503">Monooxygenase</keyword>
<keyword evidence="3 6" id="KW-0560">Oxidoreductase</keyword>
<dbReference type="FunFam" id="1.10.630.10:FF:000007">
    <property type="entry name" value="Cytochrome P450 76C4"/>
    <property type="match status" value="1"/>
</dbReference>
<comment type="cofactor">
    <cofactor evidence="5">
        <name>heme</name>
        <dbReference type="ChEBI" id="CHEBI:30413"/>
    </cofactor>
</comment>
<sequence>MEALHILLGCIAFFILILRPLLNRSRVKNSPPGPTGLPIVGNLLQLGARPHETLANWAKTYGSLMSIRLCSATVIVASSPTLAQEILHKNDQTFSNRPVPDCIQSQPNVEGTLAWVPGDSHWRNRRRVCSTQMFTPQRLDFLQHFRHRKVDQLIEHIRKHCVSGTPVDIGELSFASTLNLISNTIFSTDVVDPNFESAGEFKELVWRIMESAGKPNVSDYFPVLKRFDLQGMRKHVQVSYVRMHEIFDEIIGKRLEARATSNVRNEDFLDVLLDQCKEDSSLFSIATIKPLILDLFIAGSDTSGITTEWAMAELLRKPETLQKARKEVLEAIGANGEVKESDLERLPYIQAVVKETLRLHPPAPLLLPYIASNDVEIGGYTIQKGNHVMVNAWSIGRDQAYWDEPLSFLPERFMGSAIDYKGRNFEYIPFGAGRRICPGLPLANRMVYLMLAAMLHSFDWKLPKGQTPADLDMTEQFGITLKKAVPLCAVPIS</sequence>
<comment type="similarity">
    <text evidence="1 6">Belongs to the cytochrome P450 family.</text>
</comment>
<dbReference type="InterPro" id="IPR036396">
    <property type="entry name" value="Cyt_P450_sf"/>
</dbReference>
<proteinExistence type="evidence at transcript level"/>
<organism evidence="7">
    <name type="scientific">Polygala tenuifolia</name>
    <dbReference type="NCBI Taxonomy" id="355332"/>
    <lineage>
        <taxon>Eukaryota</taxon>
        <taxon>Viridiplantae</taxon>
        <taxon>Streptophyta</taxon>
        <taxon>Embryophyta</taxon>
        <taxon>Tracheophyta</taxon>
        <taxon>Spermatophyta</taxon>
        <taxon>Magnoliopsida</taxon>
        <taxon>eudicotyledons</taxon>
        <taxon>Gunneridae</taxon>
        <taxon>Pentapetalae</taxon>
        <taxon>rosids</taxon>
        <taxon>fabids</taxon>
        <taxon>Fabales</taxon>
        <taxon>Polygalaceae</taxon>
        <taxon>Polygala</taxon>
    </lineage>
</organism>
<evidence type="ECO:0000313" key="7">
    <source>
        <dbReference type="EMBL" id="BBE15477.1"/>
    </source>
</evidence>
<evidence type="ECO:0000256" key="1">
    <source>
        <dbReference type="ARBA" id="ARBA00010617"/>
    </source>
</evidence>
<dbReference type="AlphaFoldDB" id="A0A455R4M7"/>
<dbReference type="PANTHER" id="PTHR47950">
    <property type="entry name" value="CYTOCHROME P450, FAMILY 76, SUBFAMILY C, POLYPEPTIDE 5-RELATED"/>
    <property type="match status" value="1"/>
</dbReference>
<evidence type="ECO:0000256" key="3">
    <source>
        <dbReference type="ARBA" id="ARBA00023002"/>
    </source>
</evidence>
<protein>
    <submittedName>
        <fullName evidence="7">Cytochrome P450</fullName>
    </submittedName>
</protein>
<dbReference type="PROSITE" id="PS00086">
    <property type="entry name" value="CYTOCHROME_P450"/>
    <property type="match status" value="1"/>
</dbReference>
<dbReference type="PANTHER" id="PTHR47950:SF44">
    <property type="entry name" value="CYTOCHROME P450, FAMILY 76, SUBFAMILY C, POLYPEPTIDE 5-RELATED"/>
    <property type="match status" value="1"/>
</dbReference>
<dbReference type="InterPro" id="IPR001128">
    <property type="entry name" value="Cyt_P450"/>
</dbReference>
<dbReference type="PRINTS" id="PR00463">
    <property type="entry name" value="EP450I"/>
</dbReference>
<dbReference type="CDD" id="cd11073">
    <property type="entry name" value="CYP76-like"/>
    <property type="match status" value="1"/>
</dbReference>
<evidence type="ECO:0000256" key="2">
    <source>
        <dbReference type="ARBA" id="ARBA00022723"/>
    </source>
</evidence>